<evidence type="ECO:0000256" key="1">
    <source>
        <dbReference type="ARBA" id="ARBA00004651"/>
    </source>
</evidence>
<gene>
    <name evidence="9" type="ordered locus">MROS_0598</name>
</gene>
<sequence length="447" mass="50384">MIEVRFSAIKPNGQAITGTLNEPSYGEAKKKILKLAEKHNLKIRSIQKKSSYIYKIKRGNEKPIIGEQRAFSKEEVVNALQKLGYDVISVNKKLLEFNFKPPQQDIVSFVKISAELLEQKLPYSEILTLLINDIENKTLRETLKQINNELKKGADSQTTFLRYQSIFGKFTAYMLGLASKSGNMAEIYKATAKFLERQQEFRKNLRSALITPLVTLFVLFLAVLFYVGYIFPETAKLFVKFKIDLPPLTAATLKLSEFLIDNVLWVTLASVLPPIFLWQFAKSKKGKMIVDRLMYKIPIIGSLIHKTSIEVFCRVFYTLYSGSAESIEPIRIAAEATGNSYFEHQIKNVAIPLMIKKGIGVTEAFQASGVFTDTAISRFHSGEETGTIKNTALQLANYYESETVFRLKNVIELIQVVIAMIIMIVMIALTLISAETATISPKSPMMG</sequence>
<protein>
    <submittedName>
        <fullName evidence="9">Type IV pilus assembly protein PilC</fullName>
    </submittedName>
</protein>
<feature type="transmembrane region" description="Helical" evidence="7">
    <location>
        <begin position="263"/>
        <end position="281"/>
    </location>
</feature>
<dbReference type="KEGG" id="mro:MROS_0598"/>
<feature type="transmembrane region" description="Helical" evidence="7">
    <location>
        <begin position="207"/>
        <end position="231"/>
    </location>
</feature>
<keyword evidence="6 7" id="KW-0472">Membrane</keyword>
<comment type="subcellular location">
    <subcellularLocation>
        <location evidence="1">Cell membrane</location>
        <topology evidence="1">Multi-pass membrane protein</topology>
    </subcellularLocation>
</comment>
<comment type="similarity">
    <text evidence="2">Belongs to the GSP F family.</text>
</comment>
<dbReference type="EMBL" id="CP003557">
    <property type="protein sequence ID" value="AFN73841.1"/>
    <property type="molecule type" value="Genomic_DNA"/>
</dbReference>
<dbReference type="InterPro" id="IPR018076">
    <property type="entry name" value="T2SS_GspF_dom"/>
</dbReference>
<evidence type="ECO:0000256" key="6">
    <source>
        <dbReference type="ARBA" id="ARBA00023136"/>
    </source>
</evidence>
<evidence type="ECO:0000259" key="8">
    <source>
        <dbReference type="Pfam" id="PF00482"/>
    </source>
</evidence>
<evidence type="ECO:0000313" key="10">
    <source>
        <dbReference type="Proteomes" id="UP000009011"/>
    </source>
</evidence>
<evidence type="ECO:0000256" key="3">
    <source>
        <dbReference type="ARBA" id="ARBA00022475"/>
    </source>
</evidence>
<feature type="transmembrane region" description="Helical" evidence="7">
    <location>
        <begin position="413"/>
        <end position="434"/>
    </location>
</feature>
<organism evidence="9 10">
    <name type="scientific">Melioribacter roseus (strain DSM 23840 / JCM 17771 / VKM B-2668 / P3M-2)</name>
    <dbReference type="NCBI Taxonomy" id="1191523"/>
    <lineage>
        <taxon>Bacteria</taxon>
        <taxon>Pseudomonadati</taxon>
        <taxon>Ignavibacteriota</taxon>
        <taxon>Ignavibacteria</taxon>
        <taxon>Ignavibacteriales</taxon>
        <taxon>Melioribacteraceae</taxon>
        <taxon>Melioribacter</taxon>
    </lineage>
</organism>
<keyword evidence="3" id="KW-1003">Cell membrane</keyword>
<dbReference type="RefSeq" id="WP_014855278.1">
    <property type="nucleotide sequence ID" value="NC_018178.1"/>
</dbReference>
<dbReference type="Proteomes" id="UP000009011">
    <property type="component" value="Chromosome"/>
</dbReference>
<dbReference type="InterPro" id="IPR003004">
    <property type="entry name" value="GspF/PilC"/>
</dbReference>
<accession>I7A1H5</accession>
<name>I7A1H5_MELRP</name>
<dbReference type="STRING" id="1191523.MROS_0598"/>
<dbReference type="AlphaFoldDB" id="I7A1H5"/>
<evidence type="ECO:0000256" key="4">
    <source>
        <dbReference type="ARBA" id="ARBA00022692"/>
    </source>
</evidence>
<dbReference type="eggNOG" id="COG1459">
    <property type="taxonomic scope" value="Bacteria"/>
</dbReference>
<evidence type="ECO:0000256" key="5">
    <source>
        <dbReference type="ARBA" id="ARBA00022989"/>
    </source>
</evidence>
<feature type="domain" description="Type II secretion system protein GspF" evidence="8">
    <location>
        <begin position="312"/>
        <end position="432"/>
    </location>
</feature>
<dbReference type="OrthoDB" id="9805682at2"/>
<dbReference type="InterPro" id="IPR042094">
    <property type="entry name" value="T2SS_GspF_sf"/>
</dbReference>
<evidence type="ECO:0000313" key="9">
    <source>
        <dbReference type="EMBL" id="AFN73841.1"/>
    </source>
</evidence>
<proteinExistence type="inferred from homology"/>
<reference evidence="9 10" key="1">
    <citation type="journal article" date="2013" name="PLoS ONE">
        <title>Genomic analysis of Melioribacter roseus, facultatively anaerobic organotrophic bacterium representing a novel deep lineage within Bacteriodetes/Chlorobi group.</title>
        <authorList>
            <person name="Kadnikov V.V."/>
            <person name="Mardanov A.V."/>
            <person name="Podosokorskaya O.A."/>
            <person name="Gavrilov S.N."/>
            <person name="Kublanov I.V."/>
            <person name="Beletsky A.V."/>
            <person name="Bonch-Osmolovskaya E.A."/>
            <person name="Ravin N.V."/>
        </authorList>
    </citation>
    <scope>NUCLEOTIDE SEQUENCE [LARGE SCALE GENOMIC DNA]</scope>
    <source>
        <strain evidence="10">JCM 17771 / P3M-2</strain>
    </source>
</reference>
<dbReference type="GO" id="GO:0005886">
    <property type="term" value="C:plasma membrane"/>
    <property type="evidence" value="ECO:0007669"/>
    <property type="project" value="UniProtKB-SubCell"/>
</dbReference>
<evidence type="ECO:0000256" key="2">
    <source>
        <dbReference type="ARBA" id="ARBA00005745"/>
    </source>
</evidence>
<dbReference type="Pfam" id="PF00482">
    <property type="entry name" value="T2SSF"/>
    <property type="match status" value="2"/>
</dbReference>
<dbReference type="PANTHER" id="PTHR30012">
    <property type="entry name" value="GENERAL SECRETION PATHWAY PROTEIN"/>
    <property type="match status" value="1"/>
</dbReference>
<keyword evidence="4 7" id="KW-0812">Transmembrane</keyword>
<keyword evidence="5 7" id="KW-1133">Transmembrane helix</keyword>
<feature type="domain" description="Type II secretion system protein GspF" evidence="8">
    <location>
        <begin position="114"/>
        <end position="232"/>
    </location>
</feature>
<dbReference type="Gene3D" id="1.20.81.30">
    <property type="entry name" value="Type II secretion system (T2SS), domain F"/>
    <property type="match status" value="2"/>
</dbReference>
<evidence type="ECO:0000256" key="7">
    <source>
        <dbReference type="SAM" id="Phobius"/>
    </source>
</evidence>
<dbReference type="HOGENOM" id="CLU_035032_2_2_10"/>
<keyword evidence="10" id="KW-1185">Reference proteome</keyword>
<dbReference type="PANTHER" id="PTHR30012:SF0">
    <property type="entry name" value="TYPE II SECRETION SYSTEM PROTEIN F-RELATED"/>
    <property type="match status" value="1"/>
</dbReference>